<dbReference type="EMBL" id="KM051845">
    <property type="protein sequence ID" value="AIL02995.1"/>
    <property type="molecule type" value="Genomic_DNA"/>
</dbReference>
<dbReference type="Pfam" id="PF02053">
    <property type="entry name" value="Gene66"/>
    <property type="match status" value="1"/>
</dbReference>
<dbReference type="RefSeq" id="YP_009054981.1">
    <property type="nucleotide sequence ID" value="NC_024771.1"/>
</dbReference>
<dbReference type="GO" id="GO:0008270">
    <property type="term" value="F:zinc ion binding"/>
    <property type="evidence" value="ECO:0007669"/>
    <property type="project" value="InterPro"/>
</dbReference>
<keyword evidence="7" id="KW-0946">Virion</keyword>
<name>A0A077BCN9_9ALPH</name>
<protein>
    <recommendedName>
        <fullName evidence="4">Virion protein US10 homolog</fullName>
    </recommendedName>
</protein>
<feature type="compositionally biased region" description="Low complexity" evidence="8">
    <location>
        <begin position="211"/>
        <end position="221"/>
    </location>
</feature>
<evidence type="ECO:0000256" key="4">
    <source>
        <dbReference type="ARBA" id="ARBA00015193"/>
    </source>
</evidence>
<evidence type="ECO:0000313" key="9">
    <source>
        <dbReference type="EMBL" id="AIL02983.1"/>
    </source>
</evidence>
<dbReference type="InterPro" id="IPR000714">
    <property type="entry name" value="EHV_Unk"/>
</dbReference>
<dbReference type="OrthoDB" id="21703at10239"/>
<dbReference type="GO" id="GO:0019033">
    <property type="term" value="C:viral tegument"/>
    <property type="evidence" value="ECO:0007669"/>
    <property type="project" value="UniProtKB-SubCell"/>
</dbReference>
<evidence type="ECO:0000256" key="7">
    <source>
        <dbReference type="ARBA" id="ARBA00022844"/>
    </source>
</evidence>
<evidence type="ECO:0000256" key="3">
    <source>
        <dbReference type="ARBA" id="ARBA00005815"/>
    </source>
</evidence>
<dbReference type="EMBL" id="KM051845">
    <property type="protein sequence ID" value="AIL02983.1"/>
    <property type="molecule type" value="Genomic_DNA"/>
</dbReference>
<evidence type="ECO:0000256" key="6">
    <source>
        <dbReference type="ARBA" id="ARBA00022580"/>
    </source>
</evidence>
<gene>
    <name evidence="9" type="primary">ORF66</name>
</gene>
<accession>A0A077BCN9</accession>
<dbReference type="GeneID" id="20194388"/>
<dbReference type="RefSeq" id="YP_009054969.1">
    <property type="nucleotide sequence ID" value="NC_024771.1"/>
</dbReference>
<keyword evidence="10" id="KW-1185">Reference proteome</keyword>
<dbReference type="Proteomes" id="UP000172799">
    <property type="component" value="Segment"/>
</dbReference>
<comment type="similarity">
    <text evidence="3">Belongs to the herpesviridae US10 family.</text>
</comment>
<reference evidence="9 10" key="1">
    <citation type="submission" date="2014-06" db="EMBL/GenBank/DDBJ databases">
        <title>Comparative genome analysis of equine alphaherpesviruses.</title>
        <authorList>
            <person name="Sijmons S."/>
            <person name="Vissani A."/>
            <person name="Silva Tordoya M."/>
            <person name="Muylkens B."/>
            <person name="Thiry E."/>
            <person name="Maes P."/>
            <person name="Matthijnssens J."/>
            <person name="Barrandeguy M."/>
            <person name="Van Ranst M."/>
        </authorList>
    </citation>
    <scope>NUCLEOTIDE SEQUENCE [LARGE SCALE GENOMIC DNA]</scope>
    <source>
        <strain evidence="9">AR/2007/C3A</strain>
    </source>
</reference>
<evidence type="ECO:0000256" key="1">
    <source>
        <dbReference type="ARBA" id="ARBA00004428"/>
    </source>
</evidence>
<comment type="subcellular location">
    <subcellularLocation>
        <location evidence="1">Host nucleus matrix</location>
    </subcellularLocation>
    <subcellularLocation>
        <location evidence="2">Virion tegument</location>
    </subcellularLocation>
</comment>
<dbReference type="PRINTS" id="PR00957">
    <property type="entry name" value="GENE66"/>
</dbReference>
<dbReference type="GO" id="GO:0044204">
    <property type="term" value="C:host cell nuclear matrix"/>
    <property type="evidence" value="ECO:0007669"/>
    <property type="project" value="UniProtKB-SubCell"/>
</dbReference>
<sequence length="221" mass="23917">MDAASVSPMALDDAAAGLYPTRADTPEHAESLPRFVGDFAEEVRAASAEAAEALRRGEPPPQGLWPRVHGAFCEMFRRYAAGPSPVFHSADPLRRAVGRHLLGLGAAPPAAHAELSRRLLFCAYWCCLGHALACTRPELYERACVRFFEARLGIGETPPADAERYWTALLELAGADPELFPRHAAAAAYLRARGRRAPLPPPPLARRPRGGDPAALRETPI</sequence>
<evidence type="ECO:0000256" key="2">
    <source>
        <dbReference type="ARBA" id="ARBA00004535"/>
    </source>
</evidence>
<feature type="region of interest" description="Disordered" evidence="8">
    <location>
        <begin position="197"/>
        <end position="221"/>
    </location>
</feature>
<keyword evidence="5" id="KW-1048">Host nucleus</keyword>
<evidence type="ECO:0000256" key="5">
    <source>
        <dbReference type="ARBA" id="ARBA00022562"/>
    </source>
</evidence>
<evidence type="ECO:0000313" key="10">
    <source>
        <dbReference type="Proteomes" id="UP000172799"/>
    </source>
</evidence>
<organism evidence="9 10">
    <name type="scientific">Equid alphaherpesvirus 3</name>
    <dbReference type="NCBI Taxonomy" id="80341"/>
    <lineage>
        <taxon>Viruses</taxon>
        <taxon>Duplodnaviria</taxon>
        <taxon>Heunggongvirae</taxon>
        <taxon>Peploviricota</taxon>
        <taxon>Herviviricetes</taxon>
        <taxon>Herpesvirales</taxon>
        <taxon>Orthoherpesviridae</taxon>
        <taxon>Alphaherpesvirinae</taxon>
        <taxon>Varicellovirus</taxon>
        <taxon>Varicellovirus equidalpha3</taxon>
    </lineage>
</organism>
<dbReference type="KEGG" id="vg:20194376"/>
<dbReference type="KEGG" id="vg:20194388"/>
<keyword evidence="6" id="KW-0920">Virion tegument</keyword>
<proteinExistence type="inferred from homology"/>
<evidence type="ECO:0000256" key="8">
    <source>
        <dbReference type="SAM" id="MobiDB-lite"/>
    </source>
</evidence>
<dbReference type="GeneID" id="20194376"/>